<keyword evidence="3" id="KW-1185">Reference proteome</keyword>
<organism evidence="2 3">
    <name type="scientific">Actinomyces lilanjuaniae</name>
    <dbReference type="NCBI Taxonomy" id="2321394"/>
    <lineage>
        <taxon>Bacteria</taxon>
        <taxon>Bacillati</taxon>
        <taxon>Actinomycetota</taxon>
        <taxon>Actinomycetes</taxon>
        <taxon>Actinomycetales</taxon>
        <taxon>Actinomycetaceae</taxon>
        <taxon>Actinomyces</taxon>
    </lineage>
</organism>
<evidence type="ECO:0000313" key="2">
    <source>
        <dbReference type="EMBL" id="AYD90398.1"/>
    </source>
</evidence>
<dbReference type="RefSeq" id="WP_120205246.1">
    <property type="nucleotide sequence ID" value="NZ_CP032514.1"/>
</dbReference>
<sequence>MDNVRTVLDLLGHEGLQKVVLSRWVDVALPDYLDPARLASCLVGRLMTDRHRDADVYCATDAQGRTWLGASPEVVADTRDGLFLTAPLAGSLPRSVERTQAVARLTGSPKEMREHALVVDQVAASLGDVVDDLQVPSAPSLLATDTMWHLGTRVTGLLRPGSSCLDAALALHPTPAVCGVPTARAAEVIRSLEGHSRELYSGLVGWTDSSGDGRWLLVIRGACLSRQHLRIQAGAGIVEGSSPEREHAETAAKLSTMLSTLSHLDHLSGVPGSFRRAGQP</sequence>
<reference evidence="2 3" key="1">
    <citation type="submission" date="2018-09" db="EMBL/GenBank/DDBJ databases">
        <authorList>
            <person name="Li J."/>
        </authorList>
    </citation>
    <scope>NUCLEOTIDE SEQUENCE [LARGE SCALE GENOMIC DNA]</scope>
    <source>
        <strain evidence="2 3">2129</strain>
    </source>
</reference>
<proteinExistence type="predicted"/>
<dbReference type="Pfam" id="PF00425">
    <property type="entry name" value="Chorismate_bind"/>
    <property type="match status" value="1"/>
</dbReference>
<dbReference type="PANTHER" id="PTHR42839:SF2">
    <property type="entry name" value="ISOCHORISMATE SYNTHASE ENTC"/>
    <property type="match status" value="1"/>
</dbReference>
<dbReference type="InterPro" id="IPR015890">
    <property type="entry name" value="Chorismate_C"/>
</dbReference>
<protein>
    <submittedName>
        <fullName evidence="2">Isochorismate synthase</fullName>
    </submittedName>
</protein>
<evidence type="ECO:0000313" key="3">
    <source>
        <dbReference type="Proteomes" id="UP000273001"/>
    </source>
</evidence>
<evidence type="ECO:0000259" key="1">
    <source>
        <dbReference type="Pfam" id="PF00425"/>
    </source>
</evidence>
<dbReference type="Gene3D" id="3.60.120.10">
    <property type="entry name" value="Anthranilate synthase"/>
    <property type="match status" value="1"/>
</dbReference>
<name>A0ABN5PPQ6_9ACTO</name>
<dbReference type="EMBL" id="CP032514">
    <property type="protein sequence ID" value="AYD90398.1"/>
    <property type="molecule type" value="Genomic_DNA"/>
</dbReference>
<dbReference type="Proteomes" id="UP000273001">
    <property type="component" value="Chromosome"/>
</dbReference>
<accession>A0ABN5PPQ6</accession>
<feature type="domain" description="Chorismate-utilising enzyme C-terminal" evidence="1">
    <location>
        <begin position="2"/>
        <end position="253"/>
    </location>
</feature>
<dbReference type="PANTHER" id="PTHR42839">
    <property type="entry name" value="ISOCHORISMATE SYNTHASE ENTC"/>
    <property type="match status" value="1"/>
</dbReference>
<gene>
    <name evidence="2" type="ORF">D5R93_11020</name>
</gene>
<dbReference type="InterPro" id="IPR005801">
    <property type="entry name" value="ADC_synthase"/>
</dbReference>
<dbReference type="SUPFAM" id="SSF56322">
    <property type="entry name" value="ADC synthase"/>
    <property type="match status" value="1"/>
</dbReference>